<evidence type="ECO:0000313" key="2">
    <source>
        <dbReference type="EMBL" id="ELA48440.1"/>
    </source>
</evidence>
<keyword evidence="3" id="KW-1185">Reference proteome</keyword>
<sequence length="467" mass="52912">MKDDAARLKKYYEGLVKTHKRLNKKVMTGAKVQNYAEIKQNLDRLEHEIKAFQDAYGSFIKAQNNNFGEFSEEMYRTAHFQPRQNADIPNYGNFNVQDRAGQPFPPKTNTEENSEGLIGAPIEEKMDFSCDPSIKYDPSSFDFQTMPFMYGSSAPLLYNTYKGFPKTITPRSNMNYQPNYAPPMASPAMFEQSVARIPSKSEYSPMLGAYTSGIKRPNFSLNPQPTNPVTPQNYSLGAYPTKSPYPGYRPNIKSVMQAPKSYQPPSLGFKNTAQKTVEPMYAPYQYSPVIGNNSLLQPKRADYHRNMKVDISPTLISTTPSQPASGEGSMTPTGEASSVYKAVDPHFLLAGHRIPNADEMCVNAKKFRTSEWSTNIEYFMKRWNLKFELTDAVKNQILDSCDHFFAQLCKKSINLAKGSADRAVKRMHIEYAFYELENYLLPDSSLVMKNRTPNKKRMAVHHGHGSK</sequence>
<evidence type="ECO:0000313" key="3">
    <source>
        <dbReference type="Proteomes" id="UP000011081"/>
    </source>
</evidence>
<dbReference type="HOGENOM" id="CLU_585530_0_0_1"/>
<dbReference type="AlphaFoldDB" id="L2GZE5"/>
<dbReference type="Proteomes" id="UP000011081">
    <property type="component" value="Unassembled WGS sequence"/>
</dbReference>
<dbReference type="STRING" id="948595.L2GZE5"/>
<proteinExistence type="predicted"/>
<dbReference type="InParanoid" id="L2GZE5"/>
<evidence type="ECO:0000256" key="1">
    <source>
        <dbReference type="SAM" id="MobiDB-lite"/>
    </source>
</evidence>
<dbReference type="RefSeq" id="XP_008073070.1">
    <property type="nucleotide sequence ID" value="XM_008074879.1"/>
</dbReference>
<dbReference type="VEuPathDB" id="MicrosporidiaDB:VCUG_00049"/>
<gene>
    <name evidence="2" type="ORF">VCUG_00049</name>
</gene>
<feature type="region of interest" description="Disordered" evidence="1">
    <location>
        <begin position="314"/>
        <end position="335"/>
    </location>
</feature>
<protein>
    <submittedName>
        <fullName evidence="2">Uncharacterized protein</fullName>
    </submittedName>
</protein>
<organism evidence="2 3">
    <name type="scientific">Vavraia culicis (isolate floridensis)</name>
    <name type="common">Microsporidian parasite</name>
    <dbReference type="NCBI Taxonomy" id="948595"/>
    <lineage>
        <taxon>Eukaryota</taxon>
        <taxon>Fungi</taxon>
        <taxon>Fungi incertae sedis</taxon>
        <taxon>Microsporidia</taxon>
        <taxon>Pleistophoridae</taxon>
        <taxon>Vavraia</taxon>
    </lineage>
</organism>
<accession>L2GZE5</accession>
<dbReference type="OMA" id="YAFYELE"/>
<name>L2GZE5_VAVCU</name>
<reference evidence="3" key="1">
    <citation type="submission" date="2011-03" db="EMBL/GenBank/DDBJ databases">
        <title>The genome sequence of Vavraia culicis strain floridensis.</title>
        <authorList>
            <consortium name="The Broad Institute Genome Sequencing Platform"/>
            <person name="Cuomo C."/>
            <person name="Becnel J."/>
            <person name="Sanscrainte N."/>
            <person name="Young S.K."/>
            <person name="Zeng Q."/>
            <person name="Gargeya S."/>
            <person name="Fitzgerald M."/>
            <person name="Haas B."/>
            <person name="Abouelleil A."/>
            <person name="Alvarado L."/>
            <person name="Arachchi H.M."/>
            <person name="Berlin A."/>
            <person name="Chapman S.B."/>
            <person name="Gearin G."/>
            <person name="Goldberg J."/>
            <person name="Griggs A."/>
            <person name="Gujja S."/>
            <person name="Hansen M."/>
            <person name="Heiman D."/>
            <person name="Howarth C."/>
            <person name="Larimer J."/>
            <person name="Lui A."/>
            <person name="MacDonald P.J.P."/>
            <person name="McCowen C."/>
            <person name="Montmayeur A."/>
            <person name="Murphy C."/>
            <person name="Neiman D."/>
            <person name="Pearson M."/>
            <person name="Priest M."/>
            <person name="Roberts A."/>
            <person name="Saif S."/>
            <person name="Shea T."/>
            <person name="Sisk P."/>
            <person name="Stolte C."/>
            <person name="Sykes S."/>
            <person name="Wortman J."/>
            <person name="Nusbaum C."/>
            <person name="Birren B."/>
        </authorList>
    </citation>
    <scope>NUCLEOTIDE SEQUENCE [LARGE SCALE GENOMIC DNA]</scope>
    <source>
        <strain evidence="3">floridensis</strain>
    </source>
</reference>
<dbReference type="OrthoDB" id="10342036at2759"/>
<dbReference type="GeneID" id="19877941"/>
<dbReference type="EMBL" id="GL877404">
    <property type="protein sequence ID" value="ELA48440.1"/>
    <property type="molecule type" value="Genomic_DNA"/>
</dbReference>